<dbReference type="GO" id="GO:0055085">
    <property type="term" value="P:transmembrane transport"/>
    <property type="evidence" value="ECO:0007669"/>
    <property type="project" value="InterPro"/>
</dbReference>
<dbReference type="InterPro" id="IPR035906">
    <property type="entry name" value="MetI-like_sf"/>
</dbReference>
<keyword evidence="3" id="KW-1003">Cell membrane</keyword>
<evidence type="ECO:0000259" key="8">
    <source>
        <dbReference type="PROSITE" id="PS50928"/>
    </source>
</evidence>
<dbReference type="EMBL" id="CP046314">
    <property type="protein sequence ID" value="QGS09065.1"/>
    <property type="molecule type" value="Genomic_DNA"/>
</dbReference>
<evidence type="ECO:0000256" key="5">
    <source>
        <dbReference type="ARBA" id="ARBA00022989"/>
    </source>
</evidence>
<feature type="transmembrane region" description="Helical" evidence="7">
    <location>
        <begin position="243"/>
        <end position="268"/>
    </location>
</feature>
<keyword evidence="2 7" id="KW-0813">Transport</keyword>
<evidence type="ECO:0000313" key="10">
    <source>
        <dbReference type="Proteomes" id="UP000425411"/>
    </source>
</evidence>
<name>A0AAP9HC83_9BACL</name>
<feature type="transmembrane region" description="Helical" evidence="7">
    <location>
        <begin position="9"/>
        <end position="27"/>
    </location>
</feature>
<comment type="subcellular location">
    <subcellularLocation>
        <location evidence="1 7">Cell membrane</location>
        <topology evidence="1 7">Multi-pass membrane protein</topology>
    </subcellularLocation>
</comment>
<protein>
    <submittedName>
        <fullName evidence="9">ABC transporter permease subunit</fullName>
    </submittedName>
</protein>
<dbReference type="RefSeq" id="WP_004633883.1">
    <property type="nucleotide sequence ID" value="NZ_CP046314.1"/>
</dbReference>
<keyword evidence="4 7" id="KW-0812">Transmembrane</keyword>
<dbReference type="Proteomes" id="UP000425411">
    <property type="component" value="Chromosome"/>
</dbReference>
<dbReference type="PANTHER" id="PTHR30465:SF0">
    <property type="entry name" value="OLIGOPEPTIDE TRANSPORT SYSTEM PERMEASE PROTEIN APPB"/>
    <property type="match status" value="1"/>
</dbReference>
<reference evidence="9 10" key="1">
    <citation type="submission" date="2019-11" db="EMBL/GenBank/DDBJ databases">
        <title>FDA dAtabase for Regulatory Grade micrObial Sequences (FDA-ARGOS): Supporting development and validation of Infectious Disease Dx tests.</title>
        <authorList>
            <person name="Turner S."/>
            <person name="Byrd R."/>
            <person name="Tallon L."/>
            <person name="Sadzewicz L."/>
            <person name="Vavikolanu K."/>
            <person name="Mehta A."/>
            <person name="Aluvathingal J."/>
            <person name="Nadendla S."/>
            <person name="Myers T."/>
            <person name="Yan Y."/>
            <person name="Sichtig H."/>
        </authorList>
    </citation>
    <scope>NUCLEOTIDE SEQUENCE [LARGE SCALE GENOMIC DNA]</scope>
    <source>
        <strain evidence="9 10">FDAARGOS_741</strain>
    </source>
</reference>
<dbReference type="Pfam" id="PF19300">
    <property type="entry name" value="BPD_transp_1_N"/>
    <property type="match status" value="1"/>
</dbReference>
<dbReference type="InterPro" id="IPR000515">
    <property type="entry name" value="MetI-like"/>
</dbReference>
<dbReference type="PROSITE" id="PS50928">
    <property type="entry name" value="ABC_TM1"/>
    <property type="match status" value="1"/>
</dbReference>
<feature type="transmembrane region" description="Helical" evidence="7">
    <location>
        <begin position="188"/>
        <end position="207"/>
    </location>
</feature>
<evidence type="ECO:0000256" key="1">
    <source>
        <dbReference type="ARBA" id="ARBA00004651"/>
    </source>
</evidence>
<keyword evidence="5 7" id="KW-1133">Transmembrane helix</keyword>
<feature type="transmembrane region" description="Helical" evidence="7">
    <location>
        <begin position="134"/>
        <end position="163"/>
    </location>
</feature>
<organism evidence="9 10">
    <name type="scientific">Gemella morbillorum</name>
    <dbReference type="NCBI Taxonomy" id="29391"/>
    <lineage>
        <taxon>Bacteria</taxon>
        <taxon>Bacillati</taxon>
        <taxon>Bacillota</taxon>
        <taxon>Bacilli</taxon>
        <taxon>Bacillales</taxon>
        <taxon>Gemellaceae</taxon>
        <taxon>Gemella</taxon>
    </lineage>
</organism>
<proteinExistence type="inferred from homology"/>
<keyword evidence="6 7" id="KW-0472">Membrane</keyword>
<dbReference type="GO" id="GO:0005886">
    <property type="term" value="C:plasma membrane"/>
    <property type="evidence" value="ECO:0007669"/>
    <property type="project" value="UniProtKB-SubCell"/>
</dbReference>
<evidence type="ECO:0000256" key="6">
    <source>
        <dbReference type="ARBA" id="ARBA00023136"/>
    </source>
</evidence>
<dbReference type="InterPro" id="IPR045621">
    <property type="entry name" value="BPD_transp_1_N"/>
</dbReference>
<accession>A0AAP9HC83</accession>
<evidence type="ECO:0000313" key="9">
    <source>
        <dbReference type="EMBL" id="QGS09065.1"/>
    </source>
</evidence>
<sequence length="321" mass="36078">MWKVVLKRILVMIPQLFILSILVFGLAKLMPGDPFSGLAENPKISQDQIESIRQASGFYDPWYQQYLTWLKNFFHGEFGLSYTTGKSVGTLLGERIFNTFNLSLFTALLMYSIAIPMGMYAGRYNGSKFDKFVNFYNFFFLAIPSFVLYLFMIALFGFGLGWFPTSGSVDVNLDPGTFAYYIDKLKHLILPGICLALLSTVSTVQYLRNEVIDAKQSDYVKTARAKGVPVNKVYSGHIFRNSILPIAAFFGFSITGLFSGGIFVETIFGYPGMGQLFYQSILDRDYSVVTTLMLFSGFLTLLGSMLSDIIMAIVDPRIKLD</sequence>
<feature type="transmembrane region" description="Helical" evidence="7">
    <location>
        <begin position="288"/>
        <end position="314"/>
    </location>
</feature>
<evidence type="ECO:0000256" key="7">
    <source>
        <dbReference type="RuleBase" id="RU363032"/>
    </source>
</evidence>
<dbReference type="Gene3D" id="1.10.3720.10">
    <property type="entry name" value="MetI-like"/>
    <property type="match status" value="1"/>
</dbReference>
<dbReference type="AlphaFoldDB" id="A0AAP9HC83"/>
<comment type="similarity">
    <text evidence="7">Belongs to the binding-protein-dependent transport system permease family.</text>
</comment>
<keyword evidence="10" id="KW-1185">Reference proteome</keyword>
<evidence type="ECO:0000256" key="3">
    <source>
        <dbReference type="ARBA" id="ARBA00022475"/>
    </source>
</evidence>
<feature type="domain" description="ABC transmembrane type-1" evidence="8">
    <location>
        <begin position="96"/>
        <end position="307"/>
    </location>
</feature>
<dbReference type="SUPFAM" id="SSF161098">
    <property type="entry name" value="MetI-like"/>
    <property type="match status" value="1"/>
</dbReference>
<evidence type="ECO:0000256" key="4">
    <source>
        <dbReference type="ARBA" id="ARBA00022692"/>
    </source>
</evidence>
<gene>
    <name evidence="9" type="ORF">FOC49_03855</name>
</gene>
<dbReference type="NCBIfam" id="NF045472">
    <property type="entry name" value="Opp4B"/>
    <property type="match status" value="1"/>
</dbReference>
<feature type="transmembrane region" description="Helical" evidence="7">
    <location>
        <begin position="102"/>
        <end position="122"/>
    </location>
</feature>
<dbReference type="CDD" id="cd06261">
    <property type="entry name" value="TM_PBP2"/>
    <property type="match status" value="1"/>
</dbReference>
<dbReference type="Pfam" id="PF00528">
    <property type="entry name" value="BPD_transp_1"/>
    <property type="match status" value="1"/>
</dbReference>
<evidence type="ECO:0000256" key="2">
    <source>
        <dbReference type="ARBA" id="ARBA00022448"/>
    </source>
</evidence>
<dbReference type="PANTHER" id="PTHR30465">
    <property type="entry name" value="INNER MEMBRANE ABC TRANSPORTER"/>
    <property type="match status" value="1"/>
</dbReference>